<protein>
    <recommendedName>
        <fullName evidence="1">DUF302 domain-containing protein</fullName>
    </recommendedName>
</protein>
<sequence>MSKQTFQFPATRVVFETSTPAATVCERLDEELHRGADSQAALNATLNAKTKDEIEKNVQALSHGNDFLFYGITHHAWFNVYMGAPDAASPTTVYTVGNALLAQTLLRHSLAASLHIPPRVLILARADGEGTCVVYDLPSSVIGPGLVGSAHEELRAAAEAVDAKLERLIAKVTRE</sequence>
<proteinExistence type="predicted"/>
<dbReference type="OrthoDB" id="5190258at2759"/>
<dbReference type="SUPFAM" id="SSF103247">
    <property type="entry name" value="TT1751-like"/>
    <property type="match status" value="1"/>
</dbReference>
<name>A0A8E2DIW2_9APHY</name>
<keyword evidence="3" id="KW-1185">Reference proteome</keyword>
<dbReference type="Gene3D" id="3.30.310.70">
    <property type="entry name" value="TT1751-like domain"/>
    <property type="match status" value="1"/>
</dbReference>
<dbReference type="InterPro" id="IPR035923">
    <property type="entry name" value="TT1751-like_sf"/>
</dbReference>
<evidence type="ECO:0000259" key="1">
    <source>
        <dbReference type="Pfam" id="PF03625"/>
    </source>
</evidence>
<reference evidence="2 3" key="1">
    <citation type="submission" date="2016-07" db="EMBL/GenBank/DDBJ databases">
        <title>Draft genome of the white-rot fungus Obba rivulosa 3A-2.</title>
        <authorList>
            <consortium name="DOE Joint Genome Institute"/>
            <person name="Miettinen O."/>
            <person name="Riley R."/>
            <person name="Acob R."/>
            <person name="Barry K."/>
            <person name="Cullen D."/>
            <person name="De Vries R."/>
            <person name="Hainaut M."/>
            <person name="Hatakka A."/>
            <person name="Henrissat B."/>
            <person name="Hilden K."/>
            <person name="Kuo R."/>
            <person name="Labutti K."/>
            <person name="Lipzen A."/>
            <person name="Makela M.R."/>
            <person name="Sandor L."/>
            <person name="Spatafora J.W."/>
            <person name="Grigoriev I.V."/>
            <person name="Hibbett D.S."/>
        </authorList>
    </citation>
    <scope>NUCLEOTIDE SEQUENCE [LARGE SCALE GENOMIC DNA]</scope>
    <source>
        <strain evidence="2 3">3A-2</strain>
    </source>
</reference>
<feature type="domain" description="DUF302" evidence="1">
    <location>
        <begin position="89"/>
        <end position="135"/>
    </location>
</feature>
<gene>
    <name evidence="2" type="ORF">OBBRIDRAFT_432331</name>
</gene>
<organism evidence="2 3">
    <name type="scientific">Obba rivulosa</name>
    <dbReference type="NCBI Taxonomy" id="1052685"/>
    <lineage>
        <taxon>Eukaryota</taxon>
        <taxon>Fungi</taxon>
        <taxon>Dikarya</taxon>
        <taxon>Basidiomycota</taxon>
        <taxon>Agaricomycotina</taxon>
        <taxon>Agaricomycetes</taxon>
        <taxon>Polyporales</taxon>
        <taxon>Gelatoporiaceae</taxon>
        <taxon>Obba</taxon>
    </lineage>
</organism>
<dbReference type="Pfam" id="PF03625">
    <property type="entry name" value="DUF302"/>
    <property type="match status" value="1"/>
</dbReference>
<dbReference type="CDD" id="cd14797">
    <property type="entry name" value="DUF302"/>
    <property type="match status" value="1"/>
</dbReference>
<dbReference type="InterPro" id="IPR005180">
    <property type="entry name" value="DUF302"/>
</dbReference>
<evidence type="ECO:0000313" key="2">
    <source>
        <dbReference type="EMBL" id="OCH84148.1"/>
    </source>
</evidence>
<dbReference type="Proteomes" id="UP000250043">
    <property type="component" value="Unassembled WGS sequence"/>
</dbReference>
<accession>A0A8E2DIW2</accession>
<dbReference type="EMBL" id="KV722715">
    <property type="protein sequence ID" value="OCH84148.1"/>
    <property type="molecule type" value="Genomic_DNA"/>
</dbReference>
<evidence type="ECO:0000313" key="3">
    <source>
        <dbReference type="Proteomes" id="UP000250043"/>
    </source>
</evidence>
<dbReference type="AlphaFoldDB" id="A0A8E2DIW2"/>